<dbReference type="InterPro" id="IPR021241">
    <property type="entry name" value="CsiV"/>
</dbReference>
<dbReference type="EMBL" id="UOEW01000100">
    <property type="protein sequence ID" value="VAW35393.1"/>
    <property type="molecule type" value="Genomic_DNA"/>
</dbReference>
<evidence type="ECO:0000313" key="1">
    <source>
        <dbReference type="EMBL" id="VAW35393.1"/>
    </source>
</evidence>
<dbReference type="AlphaFoldDB" id="A0A3B0V4T5"/>
<proteinExistence type="predicted"/>
<sequence>MLKFVFLLLFSGAALSQHKYVSLQNTKVYDVEIIVFAYKNTPLPNPWTYTNKSIFDDSQALTLLHKPDHLPYIKQANNLQTTTDTKQSDNPAEYVVAIEDEENNQQVLAWFEHDKSMYKLSAIWDRLLTQQDTMPLIHQAWRQTRTPFNNPVYVKISSANSAAYEIDASGNFINTTASQLGTNTTTIDNLVSYPDFTVHGMVALSQGKFMHFGHKLNLFRLYNSNNSSTTMKNMVFSLVERKQISPGKLHYFDSPWFGSIVKITRYRGK</sequence>
<name>A0A3B0V4T5_9ZZZZ</name>
<protein>
    <submittedName>
        <fullName evidence="1">Uncharacterized protein</fullName>
    </submittedName>
</protein>
<gene>
    <name evidence="1" type="ORF">MNBD_GAMMA01-917</name>
</gene>
<reference evidence="1" key="1">
    <citation type="submission" date="2018-06" db="EMBL/GenBank/DDBJ databases">
        <authorList>
            <person name="Zhirakovskaya E."/>
        </authorList>
    </citation>
    <scope>NUCLEOTIDE SEQUENCE</scope>
</reference>
<organism evidence="1">
    <name type="scientific">hydrothermal vent metagenome</name>
    <dbReference type="NCBI Taxonomy" id="652676"/>
    <lineage>
        <taxon>unclassified sequences</taxon>
        <taxon>metagenomes</taxon>
        <taxon>ecological metagenomes</taxon>
    </lineage>
</organism>
<dbReference type="Pfam" id="PF10972">
    <property type="entry name" value="CsiV"/>
    <property type="match status" value="1"/>
</dbReference>
<accession>A0A3B0V4T5</accession>